<feature type="domain" description="RCK C-terminal" evidence="2">
    <location>
        <begin position="138"/>
        <end position="222"/>
    </location>
</feature>
<dbReference type="PROSITE" id="PS51202">
    <property type="entry name" value="RCK_C"/>
    <property type="match status" value="1"/>
</dbReference>
<dbReference type="SUPFAM" id="SSF116726">
    <property type="entry name" value="TrkA C-terminal domain-like"/>
    <property type="match status" value="1"/>
</dbReference>
<accession>A0ABR8KUS3</accession>
<dbReference type="EMBL" id="JACXLC010000001">
    <property type="protein sequence ID" value="MBD2842007.1"/>
    <property type="molecule type" value="Genomic_DNA"/>
</dbReference>
<dbReference type="InterPro" id="IPR003148">
    <property type="entry name" value="RCK_N"/>
</dbReference>
<feature type="domain" description="RCK N-terminal" evidence="1">
    <location>
        <begin position="6"/>
        <end position="123"/>
    </location>
</feature>
<dbReference type="Gene3D" id="3.30.70.1450">
    <property type="entry name" value="Regulator of K+ conductance, C-terminal domain"/>
    <property type="match status" value="1"/>
</dbReference>
<dbReference type="SUPFAM" id="SSF51735">
    <property type="entry name" value="NAD(P)-binding Rossmann-fold domains"/>
    <property type="match status" value="1"/>
</dbReference>
<dbReference type="InterPro" id="IPR036721">
    <property type="entry name" value="RCK_C_sf"/>
</dbReference>
<evidence type="ECO:0000313" key="3">
    <source>
        <dbReference type="EMBL" id="MBD2842007.1"/>
    </source>
</evidence>
<dbReference type="InterPro" id="IPR036291">
    <property type="entry name" value="NAD(P)-bd_dom_sf"/>
</dbReference>
<evidence type="ECO:0000259" key="1">
    <source>
        <dbReference type="PROSITE" id="PS51201"/>
    </source>
</evidence>
<dbReference type="RefSeq" id="WP_190787502.1">
    <property type="nucleotide sequence ID" value="NZ_JACXLC010000001.1"/>
</dbReference>
<evidence type="ECO:0000259" key="2">
    <source>
        <dbReference type="PROSITE" id="PS51202"/>
    </source>
</evidence>
<dbReference type="InterPro" id="IPR050721">
    <property type="entry name" value="Trk_Ktr_HKT_K-transport"/>
</dbReference>
<dbReference type="Pfam" id="PF02254">
    <property type="entry name" value="TrkA_N"/>
    <property type="match status" value="1"/>
</dbReference>
<gene>
    <name evidence="3" type="ORF">IB285_07005</name>
</gene>
<organism evidence="3 4">
    <name type="scientific">Erythrobacter rubeus</name>
    <dbReference type="NCBI Taxonomy" id="2760803"/>
    <lineage>
        <taxon>Bacteria</taxon>
        <taxon>Pseudomonadati</taxon>
        <taxon>Pseudomonadota</taxon>
        <taxon>Alphaproteobacteria</taxon>
        <taxon>Sphingomonadales</taxon>
        <taxon>Erythrobacteraceae</taxon>
        <taxon>Erythrobacter/Porphyrobacter group</taxon>
        <taxon>Erythrobacter</taxon>
    </lineage>
</organism>
<name>A0ABR8KUS3_9SPHN</name>
<dbReference type="PROSITE" id="PS51201">
    <property type="entry name" value="RCK_N"/>
    <property type="match status" value="1"/>
</dbReference>
<comment type="caution">
    <text evidence="3">The sequence shown here is derived from an EMBL/GenBank/DDBJ whole genome shotgun (WGS) entry which is preliminary data.</text>
</comment>
<evidence type="ECO:0000313" key="4">
    <source>
        <dbReference type="Proteomes" id="UP000635384"/>
    </source>
</evidence>
<keyword evidence="4" id="KW-1185">Reference proteome</keyword>
<proteinExistence type="predicted"/>
<dbReference type="Gene3D" id="3.40.50.720">
    <property type="entry name" value="NAD(P)-binding Rossmann-like Domain"/>
    <property type="match status" value="1"/>
</dbReference>
<dbReference type="Pfam" id="PF02080">
    <property type="entry name" value="TrkA_C"/>
    <property type="match status" value="1"/>
</dbReference>
<dbReference type="InterPro" id="IPR006037">
    <property type="entry name" value="RCK_C"/>
</dbReference>
<sequence length="222" mass="23858">MSADKRKPILVIGLGRFGQAVAKSLKRMGHEVLGVDCNPQSVQAMADTLTQCVEADTTDTETLRRLGVEDFEAAVVGIGSDIEASVLTTLALSDLGVTQIWAKAVNDNHGRILDRTGATNIVYPEARMGERVAHILSGKMIDYIEFDDDFAIAKLAAPKDIAEKTLGQSAIRTHHGITVVGVKSPTKDFEYAQPHTMIELGDLLIVSGTRQNVERFVAAASG</sequence>
<dbReference type="Proteomes" id="UP000635384">
    <property type="component" value="Unassembled WGS sequence"/>
</dbReference>
<dbReference type="PANTHER" id="PTHR43833:SF7">
    <property type="entry name" value="KTR SYSTEM POTASSIUM UPTAKE PROTEIN C"/>
    <property type="match status" value="1"/>
</dbReference>
<dbReference type="PANTHER" id="PTHR43833">
    <property type="entry name" value="POTASSIUM CHANNEL PROTEIN 2-RELATED-RELATED"/>
    <property type="match status" value="1"/>
</dbReference>
<reference evidence="3 4" key="1">
    <citation type="submission" date="2020-09" db="EMBL/GenBank/DDBJ databases">
        <authorList>
            <person name="Yoon J.-W."/>
        </authorList>
    </citation>
    <scope>NUCLEOTIDE SEQUENCE [LARGE SCALE GENOMIC DNA]</scope>
    <source>
        <strain evidence="3 4">KMU-140</strain>
    </source>
</reference>
<protein>
    <submittedName>
        <fullName evidence="3">TrkA family potassium uptake protein</fullName>
    </submittedName>
</protein>